<sequence length="158" mass="18297">MNIVMKDIPTYEVAYVRHVGSYLDTSASWEKLGQWAANNALFPPDQHVIGISLDDPNSVDEYACRYDSCITIPKGFEKEKHTEVQFQHLPGGLYACYQFYDTIEKIGLLYQNLYGQWLPQSEYDADDRPCLEFCLNNPAHDPERKCKAEICIPIRKRR</sequence>
<organism evidence="2 3">
    <name type="scientific">Tengunoibacter tsumagoiensis</name>
    <dbReference type="NCBI Taxonomy" id="2014871"/>
    <lineage>
        <taxon>Bacteria</taxon>
        <taxon>Bacillati</taxon>
        <taxon>Chloroflexota</taxon>
        <taxon>Ktedonobacteria</taxon>
        <taxon>Ktedonobacterales</taxon>
        <taxon>Dictyobacteraceae</taxon>
        <taxon>Tengunoibacter</taxon>
    </lineage>
</organism>
<protein>
    <submittedName>
        <fullName evidence="2">AraC family transcriptional regulator</fullName>
    </submittedName>
</protein>
<dbReference type="Proteomes" id="UP000287352">
    <property type="component" value="Unassembled WGS sequence"/>
</dbReference>
<evidence type="ECO:0000259" key="1">
    <source>
        <dbReference type="SMART" id="SM00871"/>
    </source>
</evidence>
<dbReference type="InterPro" id="IPR010499">
    <property type="entry name" value="AraC_E-bd"/>
</dbReference>
<comment type="caution">
    <text evidence="2">The sequence shown here is derived from an EMBL/GenBank/DDBJ whole genome shotgun (WGS) entry which is preliminary data.</text>
</comment>
<keyword evidence="3" id="KW-1185">Reference proteome</keyword>
<evidence type="ECO:0000313" key="2">
    <source>
        <dbReference type="EMBL" id="GCE15190.1"/>
    </source>
</evidence>
<dbReference type="AlphaFoldDB" id="A0A402A7N8"/>
<dbReference type="PANTHER" id="PTHR40055:SF1">
    <property type="entry name" value="TRANSCRIPTIONAL REGULATOR YGIV-RELATED"/>
    <property type="match status" value="1"/>
</dbReference>
<dbReference type="SMART" id="SM00871">
    <property type="entry name" value="AraC_E_bind"/>
    <property type="match status" value="1"/>
</dbReference>
<reference evidence="3" key="1">
    <citation type="submission" date="2018-12" db="EMBL/GenBank/DDBJ databases">
        <title>Tengunoibacter tsumagoiensis gen. nov., sp. nov., Dictyobacter kobayashii sp. nov., D. alpinus sp. nov., and D. joshuensis sp. nov. and description of Dictyobacteraceae fam. nov. within the order Ktedonobacterales isolated from Tengu-no-mugimeshi.</title>
        <authorList>
            <person name="Wang C.M."/>
            <person name="Zheng Y."/>
            <person name="Sakai Y."/>
            <person name="Toyoda A."/>
            <person name="Minakuchi Y."/>
            <person name="Abe K."/>
            <person name="Yokota A."/>
            <person name="Yabe S."/>
        </authorList>
    </citation>
    <scope>NUCLEOTIDE SEQUENCE [LARGE SCALE GENOMIC DNA]</scope>
    <source>
        <strain evidence="3">Uno3</strain>
    </source>
</reference>
<dbReference type="InterPro" id="IPR011256">
    <property type="entry name" value="Reg_factor_effector_dom_sf"/>
</dbReference>
<dbReference type="InterPro" id="IPR029442">
    <property type="entry name" value="GyrI-like"/>
</dbReference>
<proteinExistence type="predicted"/>
<gene>
    <name evidence="2" type="ORF">KTT_50490</name>
</gene>
<dbReference type="Gene3D" id="3.20.80.10">
    <property type="entry name" value="Regulatory factor, effector binding domain"/>
    <property type="match status" value="1"/>
</dbReference>
<dbReference type="Pfam" id="PF06445">
    <property type="entry name" value="GyrI-like"/>
    <property type="match status" value="1"/>
</dbReference>
<dbReference type="InterPro" id="IPR050908">
    <property type="entry name" value="SmbC-like"/>
</dbReference>
<feature type="domain" description="AraC effector-binding" evidence="1">
    <location>
        <begin position="1"/>
        <end position="155"/>
    </location>
</feature>
<evidence type="ECO:0000313" key="3">
    <source>
        <dbReference type="Proteomes" id="UP000287352"/>
    </source>
</evidence>
<dbReference type="PANTHER" id="PTHR40055">
    <property type="entry name" value="TRANSCRIPTIONAL REGULATOR YGIV-RELATED"/>
    <property type="match status" value="1"/>
</dbReference>
<dbReference type="EMBL" id="BIFR01000002">
    <property type="protein sequence ID" value="GCE15190.1"/>
    <property type="molecule type" value="Genomic_DNA"/>
</dbReference>
<accession>A0A402A7N8</accession>
<dbReference type="SUPFAM" id="SSF55136">
    <property type="entry name" value="Probable bacterial effector-binding domain"/>
    <property type="match status" value="1"/>
</dbReference>
<name>A0A402A7N8_9CHLR</name>